<evidence type="ECO:0000256" key="1">
    <source>
        <dbReference type="SAM" id="MobiDB-lite"/>
    </source>
</evidence>
<reference evidence="3 4" key="1">
    <citation type="submission" date="2024-06" db="EMBL/GenBank/DDBJ databases">
        <authorList>
            <person name="Steensen K."/>
            <person name="Seneca J."/>
            <person name="Bartlau N."/>
            <person name="Yu A.X."/>
            <person name="Polz M.F."/>
        </authorList>
    </citation>
    <scope>NUCLEOTIDE SEQUENCE [LARGE SCALE GENOMIC DNA]</scope>
    <source>
        <strain evidence="3 4">1F260</strain>
    </source>
</reference>
<evidence type="ECO:0000259" key="2">
    <source>
        <dbReference type="Pfam" id="PF18840"/>
    </source>
</evidence>
<protein>
    <submittedName>
        <fullName evidence="3">DUF3560 domain-containing protein</fullName>
    </submittedName>
</protein>
<dbReference type="InterPro" id="IPR041045">
    <property type="entry name" value="LPD25"/>
</dbReference>
<accession>A0ABV4LB37</accession>
<dbReference type="Proteomes" id="UP001569154">
    <property type="component" value="Unassembled WGS sequence"/>
</dbReference>
<evidence type="ECO:0000313" key="3">
    <source>
        <dbReference type="EMBL" id="MEZ8084208.1"/>
    </source>
</evidence>
<name>A0ABV4LB37_9GAMM</name>
<dbReference type="RefSeq" id="WP_371735095.1">
    <property type="nucleotide sequence ID" value="NZ_JBGONM010000131.1"/>
</dbReference>
<dbReference type="InterPro" id="IPR021944">
    <property type="entry name" value="DUF3560"/>
</dbReference>
<feature type="region of interest" description="Disordered" evidence="1">
    <location>
        <begin position="1"/>
        <end position="45"/>
    </location>
</feature>
<dbReference type="Pfam" id="PF18840">
    <property type="entry name" value="LPD25"/>
    <property type="match status" value="1"/>
</dbReference>
<proteinExistence type="predicted"/>
<sequence length="583" mass="65947">KRNPIMAQQTHNPTRSNDPQATSVSPLAHESSPKNDSSLDVMSNTSSKKDTFLRSFTSQKLRKNAKKKIEQLLAFADTVILKTQSMGMDDCHYHNEPVAMEITDFWAWYEREYRDMVIYLTIKDGVLTGAKFCDCIYHFSNDVVMTFSLDGETSVQVETMQSEEEDAVVELGVVKLADPEPFIITHKKVVIQSIYVHWSESNFLKDDCDITLDEYERRSKMEARDIGRGNGYAKTKISITYGNGESETLRHDINADCPTLAVYYAMSEGAGVEYLGKPLCTFEQVKEALAEGYISPLNHDRKAPTPPEPENTRKAVSLGDYAARVDAKKDRLVTRAEKAQAISNERFQSAHEMGRVIPFGQPILIGHHSEGKHRRHIAAIDNHMDKSVEAQKKADYLEAKAESVGRAGIASDDPEAIQKLKEKLANLERSQEMMKAINKVIRSKHMTEKDKIEYMTQSQNIKEKKAKELLEGDFCGRVGFPAYALQNNNATIRTTKERIEELEKLHSSAPLESSGEMEGVKWSLFEEDGRIKFVFESIPSEVVRQHLKDNGFRWSRYAGAWVRKLTGNAVYVTGVIVDKLNKM</sequence>
<keyword evidence="4" id="KW-1185">Reference proteome</keyword>
<evidence type="ECO:0000313" key="4">
    <source>
        <dbReference type="Proteomes" id="UP001569154"/>
    </source>
</evidence>
<feature type="non-terminal residue" evidence="3">
    <location>
        <position position="1"/>
    </location>
</feature>
<organism evidence="3 4">
    <name type="scientific">Enterovibrio norvegicus</name>
    <dbReference type="NCBI Taxonomy" id="188144"/>
    <lineage>
        <taxon>Bacteria</taxon>
        <taxon>Pseudomonadati</taxon>
        <taxon>Pseudomonadota</taxon>
        <taxon>Gammaproteobacteria</taxon>
        <taxon>Vibrionales</taxon>
        <taxon>Vibrionaceae</taxon>
        <taxon>Enterovibrio</taxon>
    </lineage>
</organism>
<dbReference type="EMBL" id="JBGONM010000131">
    <property type="protein sequence ID" value="MEZ8084208.1"/>
    <property type="molecule type" value="Genomic_DNA"/>
</dbReference>
<gene>
    <name evidence="3" type="ORF">ACED35_24170</name>
</gene>
<feature type="compositionally biased region" description="Polar residues" evidence="1">
    <location>
        <begin position="1"/>
        <end position="25"/>
    </location>
</feature>
<comment type="caution">
    <text evidence="3">The sequence shown here is derived from an EMBL/GenBank/DDBJ whole genome shotgun (WGS) entry which is preliminary data.</text>
</comment>
<feature type="domain" description="Large polyvalent protein associated" evidence="2">
    <location>
        <begin position="193"/>
        <end position="252"/>
    </location>
</feature>
<feature type="compositionally biased region" description="Polar residues" evidence="1">
    <location>
        <begin position="34"/>
        <end position="45"/>
    </location>
</feature>
<dbReference type="Pfam" id="PF12083">
    <property type="entry name" value="DUF3560"/>
    <property type="match status" value="1"/>
</dbReference>